<dbReference type="EMBL" id="FXAF01000008">
    <property type="protein sequence ID" value="SMF57810.1"/>
    <property type="molecule type" value="Genomic_DNA"/>
</dbReference>
<dbReference type="PANTHER" id="PTHR13778:SF47">
    <property type="entry name" value="LIPOPOLYSACCHARIDE 1,3-GALACTOSYLTRANSFERASE"/>
    <property type="match status" value="1"/>
</dbReference>
<proteinExistence type="predicted"/>
<accession>A0A1X7FS50</accession>
<dbReference type="Gene3D" id="3.90.550.10">
    <property type="entry name" value="Spore Coat Polysaccharide Biosynthesis Protein SpsA, Chain A"/>
    <property type="match status" value="1"/>
</dbReference>
<name>A0A1X7FS50_9HYPH</name>
<dbReference type="InterPro" id="IPR007833">
    <property type="entry name" value="Capsule_polysaccharide_synth"/>
</dbReference>
<dbReference type="OrthoDB" id="5672604at2"/>
<organism evidence="4 5">
    <name type="scientific">Xaviernesmea oryzae</name>
    <dbReference type="NCBI Taxonomy" id="464029"/>
    <lineage>
        <taxon>Bacteria</taxon>
        <taxon>Pseudomonadati</taxon>
        <taxon>Pseudomonadota</taxon>
        <taxon>Alphaproteobacteria</taxon>
        <taxon>Hyphomicrobiales</taxon>
        <taxon>Rhizobiaceae</taxon>
        <taxon>Rhizobium/Agrobacterium group</taxon>
        <taxon>Xaviernesmea</taxon>
    </lineage>
</organism>
<dbReference type="GO" id="GO:0000271">
    <property type="term" value="P:polysaccharide biosynthetic process"/>
    <property type="evidence" value="ECO:0007669"/>
    <property type="project" value="InterPro"/>
</dbReference>
<dbReference type="GO" id="GO:0015774">
    <property type="term" value="P:polysaccharide transport"/>
    <property type="evidence" value="ECO:0007669"/>
    <property type="project" value="InterPro"/>
</dbReference>
<dbReference type="CDD" id="cd04194">
    <property type="entry name" value="GT8_A4GalT_like"/>
    <property type="match status" value="1"/>
</dbReference>
<evidence type="ECO:0000256" key="3">
    <source>
        <dbReference type="ARBA" id="ARBA00022723"/>
    </source>
</evidence>
<dbReference type="PANTHER" id="PTHR13778">
    <property type="entry name" value="GLYCOSYLTRANSFERASE 8 DOMAIN-CONTAINING PROTEIN"/>
    <property type="match status" value="1"/>
</dbReference>
<dbReference type="Proteomes" id="UP000192903">
    <property type="component" value="Unassembled WGS sequence"/>
</dbReference>
<dbReference type="Pfam" id="PF05159">
    <property type="entry name" value="Capsule_synth"/>
    <property type="match status" value="1"/>
</dbReference>
<evidence type="ECO:0000256" key="1">
    <source>
        <dbReference type="ARBA" id="ARBA00022676"/>
    </source>
</evidence>
<dbReference type="InterPro" id="IPR050748">
    <property type="entry name" value="Glycosyltrans_8_dom-fam"/>
</dbReference>
<dbReference type="STRING" id="464029.SAMN02982989_0637"/>
<protein>
    <submittedName>
        <fullName evidence="4">Capsular polysaccharide export protein</fullName>
    </submittedName>
</protein>
<dbReference type="AlphaFoldDB" id="A0A1X7FS50"/>
<evidence type="ECO:0000313" key="4">
    <source>
        <dbReference type="EMBL" id="SMF57810.1"/>
    </source>
</evidence>
<evidence type="ECO:0000256" key="2">
    <source>
        <dbReference type="ARBA" id="ARBA00022679"/>
    </source>
</evidence>
<dbReference type="GO" id="GO:0046872">
    <property type="term" value="F:metal ion binding"/>
    <property type="evidence" value="ECO:0007669"/>
    <property type="project" value="UniProtKB-KW"/>
</dbReference>
<dbReference type="Pfam" id="PF01501">
    <property type="entry name" value="Glyco_transf_8"/>
    <property type="match status" value="1"/>
</dbReference>
<dbReference type="InterPro" id="IPR029044">
    <property type="entry name" value="Nucleotide-diphossugar_trans"/>
</dbReference>
<dbReference type="SUPFAM" id="SSF53448">
    <property type="entry name" value="Nucleotide-diphospho-sugar transferases"/>
    <property type="match status" value="1"/>
</dbReference>
<evidence type="ECO:0000313" key="5">
    <source>
        <dbReference type="Proteomes" id="UP000192903"/>
    </source>
</evidence>
<keyword evidence="5" id="KW-1185">Reference proteome</keyword>
<dbReference type="RefSeq" id="WP_159457668.1">
    <property type="nucleotide sequence ID" value="NZ_FXAF01000008.1"/>
</dbReference>
<keyword evidence="1" id="KW-0328">Glycosyltransferase</keyword>
<dbReference type="InterPro" id="IPR002495">
    <property type="entry name" value="Glyco_trans_8"/>
</dbReference>
<keyword evidence="3" id="KW-0479">Metal-binding</keyword>
<sequence>MTEHSTVSTYVNIVFASDEEYLPVTAVALTSAAINFSSDQRLRAFLLIEKPLSSDASKRFSALSEKFNFDFQPIIISASEFSSVRTTRGISVATYFRLFMHLVLPEDVQKVVYLDSDIIITGNLARLYSDTQLNDNLFAGAEDYNSISHRAAYGVPDKAVNINAGVMVCNIKAMRSMDFLGIVQEYIVKNKYRIFHGDQQILNRLFHDRMQYLHIRWNMHGQLFEPAWVRANMKSRAFMSLDSISEGARRPSVIHYNGGMKPWNGGAHPKRREWYKYAKQSTYSELFAEPKWPKNVKKERQTWLDRFYKKVWLDKLWQALREGYRAHETRVTVDQSIKKGGIWKDKPFNELRVLSEKATIIQIHQYLAMRSLTRRHQDFSAAKYIRELSEGLKIYSNAPGDDLDGGFHENVKQIFRSAHIGMKVLPYEAEFSLVLHMAVRTPGFWDALLTSSFDRDLLFGEAAFFGAYAGYFDKDAPPVTRRPFGYILDDLGYYYDARQPSRLETKLNDPGYALSEKDIDRCRRLIKRVVSERLTKYNRYAACGTPVNLEAGSVVLIDQTPHDASIKFGSAERRTIIDMVNAAVSENPDVPIYFKRHPDNIQKTRNTLQTTSRVRYLADTADITQVLDQAAKVYVVSSQVGFEALLRGKEVVTFGMPFYAGWGLTDDRQPFQRRKQKRTIEDIFYAACIDLSIYFNPLTDEIVEIEEAFDVIGKLRRLEMSEQLTMQVHPPVKSIAAE</sequence>
<dbReference type="GO" id="GO:0016757">
    <property type="term" value="F:glycosyltransferase activity"/>
    <property type="evidence" value="ECO:0007669"/>
    <property type="project" value="UniProtKB-KW"/>
</dbReference>
<gene>
    <name evidence="4" type="ORF">SAMN02982989_0637</name>
</gene>
<reference evidence="5" key="1">
    <citation type="submission" date="2017-04" db="EMBL/GenBank/DDBJ databases">
        <authorList>
            <person name="Varghese N."/>
            <person name="Submissions S."/>
        </authorList>
    </citation>
    <scope>NUCLEOTIDE SEQUENCE [LARGE SCALE GENOMIC DNA]</scope>
    <source>
        <strain evidence="5">B4P</strain>
    </source>
</reference>
<keyword evidence="2" id="KW-0808">Transferase</keyword>